<evidence type="ECO:0000256" key="11">
    <source>
        <dbReference type="SAM" id="MobiDB-lite"/>
    </source>
</evidence>
<dbReference type="Proteomes" id="UP000625711">
    <property type="component" value="Unassembled WGS sequence"/>
</dbReference>
<gene>
    <name evidence="15" type="ORF">GWI33_014928</name>
</gene>
<dbReference type="SMART" id="SM00187">
    <property type="entry name" value="INB"/>
    <property type="match status" value="1"/>
</dbReference>
<feature type="domain" description="Integrin beta subunit VWA" evidence="14">
    <location>
        <begin position="28"/>
        <end position="394"/>
    </location>
</feature>
<evidence type="ECO:0000256" key="9">
    <source>
        <dbReference type="ARBA" id="ARBA00023180"/>
    </source>
</evidence>
<keyword evidence="10" id="KW-0130">Cell adhesion</keyword>
<comment type="caution">
    <text evidence="15">The sequence shown here is derived from an EMBL/GenBank/DDBJ whole genome shotgun (WGS) entry which is preliminary data.</text>
</comment>
<keyword evidence="7 12" id="KW-0472">Membrane</keyword>
<evidence type="ECO:0000256" key="5">
    <source>
        <dbReference type="ARBA" id="ARBA00022989"/>
    </source>
</evidence>
<dbReference type="PANTHER" id="PTHR10082:SF60">
    <property type="entry name" value="INTEGRIN BETA-PS"/>
    <property type="match status" value="1"/>
</dbReference>
<evidence type="ECO:0000256" key="2">
    <source>
        <dbReference type="ARBA" id="ARBA00007449"/>
    </source>
</evidence>
<dbReference type="SUPFAM" id="SSF69179">
    <property type="entry name" value="Integrin domains"/>
    <property type="match status" value="1"/>
</dbReference>
<keyword evidence="4" id="KW-0677">Repeat</keyword>
<accession>A0A834I0E8</accession>
<keyword evidence="6 10" id="KW-0401">Integrin</keyword>
<dbReference type="GO" id="GO:0009986">
    <property type="term" value="C:cell surface"/>
    <property type="evidence" value="ECO:0007669"/>
    <property type="project" value="TreeGrafter"/>
</dbReference>
<evidence type="ECO:0000256" key="8">
    <source>
        <dbReference type="ARBA" id="ARBA00023157"/>
    </source>
</evidence>
<evidence type="ECO:0000256" key="7">
    <source>
        <dbReference type="ARBA" id="ARBA00023136"/>
    </source>
</evidence>
<dbReference type="GO" id="GO:0007160">
    <property type="term" value="P:cell-matrix adhesion"/>
    <property type="evidence" value="ECO:0007669"/>
    <property type="project" value="TreeGrafter"/>
</dbReference>
<keyword evidence="3 10" id="KW-0812">Transmembrane</keyword>
<dbReference type="AlphaFoldDB" id="A0A834I0E8"/>
<dbReference type="PANTHER" id="PTHR10082">
    <property type="entry name" value="INTEGRIN BETA SUBUNIT"/>
    <property type="match status" value="1"/>
</dbReference>
<evidence type="ECO:0000256" key="13">
    <source>
        <dbReference type="SAM" id="SignalP"/>
    </source>
</evidence>
<dbReference type="Gene3D" id="2.60.40.1510">
    <property type="entry name" value="ntegrin, alpha v. Chain A, domain 3"/>
    <property type="match status" value="1"/>
</dbReference>
<reference evidence="15" key="1">
    <citation type="submission" date="2020-08" db="EMBL/GenBank/DDBJ databases">
        <title>Genome sequencing and assembly of the red palm weevil Rhynchophorus ferrugineus.</title>
        <authorList>
            <person name="Dias G.B."/>
            <person name="Bergman C.M."/>
            <person name="Manee M."/>
        </authorList>
    </citation>
    <scope>NUCLEOTIDE SEQUENCE</scope>
    <source>
        <strain evidence="15">AA-2017</strain>
        <tissue evidence="15">Whole larva</tissue>
    </source>
</reference>
<evidence type="ECO:0000256" key="10">
    <source>
        <dbReference type="RuleBase" id="RU000633"/>
    </source>
</evidence>
<dbReference type="OrthoDB" id="410592at2759"/>
<keyword evidence="9" id="KW-0325">Glycoprotein</keyword>
<evidence type="ECO:0000313" key="15">
    <source>
        <dbReference type="EMBL" id="KAF7272267.1"/>
    </source>
</evidence>
<dbReference type="GO" id="GO:0007157">
    <property type="term" value="P:heterophilic cell-cell adhesion via plasma membrane cell adhesion molecules"/>
    <property type="evidence" value="ECO:0007669"/>
    <property type="project" value="UniProtKB-ARBA"/>
</dbReference>
<keyword evidence="16" id="KW-1185">Reference proteome</keyword>
<dbReference type="GO" id="GO:0016477">
    <property type="term" value="P:cell migration"/>
    <property type="evidence" value="ECO:0007669"/>
    <property type="project" value="TreeGrafter"/>
</dbReference>
<dbReference type="GO" id="GO:0005925">
    <property type="term" value="C:focal adhesion"/>
    <property type="evidence" value="ECO:0007669"/>
    <property type="project" value="TreeGrafter"/>
</dbReference>
<dbReference type="SUPFAM" id="SSF53300">
    <property type="entry name" value="vWA-like"/>
    <property type="match status" value="1"/>
</dbReference>
<dbReference type="GO" id="GO:0008305">
    <property type="term" value="C:integrin complex"/>
    <property type="evidence" value="ECO:0007669"/>
    <property type="project" value="TreeGrafter"/>
</dbReference>
<protein>
    <recommendedName>
        <fullName evidence="10">Integrin beta</fullName>
    </recommendedName>
</protein>
<feature type="transmembrane region" description="Helical" evidence="12">
    <location>
        <begin position="427"/>
        <end position="451"/>
    </location>
</feature>
<comment type="subcellular location">
    <subcellularLocation>
        <location evidence="10">Cell membrane</location>
        <topology evidence="10">Single-pass type I membrane protein</topology>
    </subcellularLocation>
    <subcellularLocation>
        <location evidence="1">Membrane</location>
        <topology evidence="1">Single-pass type I membrane protein</topology>
    </subcellularLocation>
</comment>
<dbReference type="InterPro" id="IPR002369">
    <property type="entry name" value="Integrin_bsu_VWA"/>
</dbReference>
<dbReference type="Gene3D" id="3.40.50.410">
    <property type="entry name" value="von Willebrand factor, type A domain"/>
    <property type="match status" value="1"/>
</dbReference>
<evidence type="ECO:0000256" key="12">
    <source>
        <dbReference type="SAM" id="Phobius"/>
    </source>
</evidence>
<evidence type="ECO:0000256" key="4">
    <source>
        <dbReference type="ARBA" id="ARBA00022737"/>
    </source>
</evidence>
<feature type="region of interest" description="Disordered" evidence="11">
    <location>
        <begin position="394"/>
        <end position="420"/>
    </location>
</feature>
<sequence length="472" mass="53069">MAVPPYYYILVLIFVLLKAEHDCESNSTAEDCIKTNCVWLNSSINSRCTGKKSLIKVTLKKDGTHSIDLSYLRSNETQLDVYYLMDYSKTMSHHIKYLASHGDDVRILKNYTSVFQIGLGGFVDKNKMVSLEQLSLSSTSTKNNTQEEIFEYRNMLNLTQDTDEFLRRINNATITKHKEIPRGALDGILQTTVCPEIGWTDDAEKFLIVVTDAEFASADDGEISGITNRNDGKCHLKSNGYYDETYKQDYPSEEQINSALKEKSINIVFAVTKQVMKIYKNLTKSIEGASVVELKNDSSNIIELTKNQHEQILSSVKIRHNATSEINLQFSTSCSGATNGSDKCDNVQLVGDVVNFKITIKVLQCEKLKSQIIHIYHPGINYDVFVHSEIQCDDGPKQPGNKTSSNTEDGEEKDKASRENETKSSPWILVTVTVISIIIIIAIIIIIWYFCCKKTSTATQNQQSGDESIPLR</sequence>
<feature type="signal peptide" evidence="13">
    <location>
        <begin position="1"/>
        <end position="25"/>
    </location>
</feature>
<feature type="chain" id="PRO_5032503064" description="Integrin beta" evidence="13">
    <location>
        <begin position="26"/>
        <end position="472"/>
    </location>
</feature>
<keyword evidence="8" id="KW-1015">Disulfide bond</keyword>
<dbReference type="PRINTS" id="PR01186">
    <property type="entry name" value="INTEGRINB"/>
</dbReference>
<organism evidence="15 16">
    <name type="scientific">Rhynchophorus ferrugineus</name>
    <name type="common">Red palm weevil</name>
    <name type="synonym">Curculio ferrugineus</name>
    <dbReference type="NCBI Taxonomy" id="354439"/>
    <lineage>
        <taxon>Eukaryota</taxon>
        <taxon>Metazoa</taxon>
        <taxon>Ecdysozoa</taxon>
        <taxon>Arthropoda</taxon>
        <taxon>Hexapoda</taxon>
        <taxon>Insecta</taxon>
        <taxon>Pterygota</taxon>
        <taxon>Neoptera</taxon>
        <taxon>Endopterygota</taxon>
        <taxon>Coleoptera</taxon>
        <taxon>Polyphaga</taxon>
        <taxon>Cucujiformia</taxon>
        <taxon>Curculionidae</taxon>
        <taxon>Dryophthorinae</taxon>
        <taxon>Rhynchophorus</taxon>
    </lineage>
</organism>
<dbReference type="InterPro" id="IPR032695">
    <property type="entry name" value="Integrin_dom_sf"/>
</dbReference>
<evidence type="ECO:0000256" key="3">
    <source>
        <dbReference type="ARBA" id="ARBA00022692"/>
    </source>
</evidence>
<comment type="similarity">
    <text evidence="2 10">Belongs to the integrin beta chain family.</text>
</comment>
<evidence type="ECO:0000313" key="16">
    <source>
        <dbReference type="Proteomes" id="UP000625711"/>
    </source>
</evidence>
<name>A0A834I0E8_RHYFE</name>
<proteinExistence type="inferred from homology"/>
<dbReference type="InterPro" id="IPR036465">
    <property type="entry name" value="vWFA_dom_sf"/>
</dbReference>
<dbReference type="Pfam" id="PF00362">
    <property type="entry name" value="Integrin_beta"/>
    <property type="match status" value="1"/>
</dbReference>
<evidence type="ECO:0000256" key="6">
    <source>
        <dbReference type="ARBA" id="ARBA00023037"/>
    </source>
</evidence>
<evidence type="ECO:0000256" key="1">
    <source>
        <dbReference type="ARBA" id="ARBA00004479"/>
    </source>
</evidence>
<keyword evidence="5 12" id="KW-1133">Transmembrane helix</keyword>
<dbReference type="GO" id="GO:0007229">
    <property type="term" value="P:integrin-mediated signaling pathway"/>
    <property type="evidence" value="ECO:0007669"/>
    <property type="project" value="UniProtKB-KW"/>
</dbReference>
<dbReference type="EMBL" id="JAACXV010013795">
    <property type="protein sequence ID" value="KAF7272267.1"/>
    <property type="molecule type" value="Genomic_DNA"/>
</dbReference>
<evidence type="ECO:0000259" key="14">
    <source>
        <dbReference type="SMART" id="SM00187"/>
    </source>
</evidence>
<dbReference type="GO" id="GO:0033627">
    <property type="term" value="P:cell adhesion mediated by integrin"/>
    <property type="evidence" value="ECO:0007669"/>
    <property type="project" value="TreeGrafter"/>
</dbReference>
<keyword evidence="13" id="KW-0732">Signal</keyword>
<dbReference type="GO" id="GO:0005178">
    <property type="term" value="F:integrin binding"/>
    <property type="evidence" value="ECO:0007669"/>
    <property type="project" value="TreeGrafter"/>
</dbReference>
<dbReference type="InterPro" id="IPR015812">
    <property type="entry name" value="Integrin_bsu"/>
</dbReference>